<dbReference type="Proteomes" id="UP001459277">
    <property type="component" value="Unassembled WGS sequence"/>
</dbReference>
<dbReference type="AlphaFoldDB" id="A0AAW2DBB3"/>
<gene>
    <name evidence="2" type="ORF">SO802_009031</name>
</gene>
<proteinExistence type="predicted"/>
<reference evidence="2 3" key="1">
    <citation type="submission" date="2024-01" db="EMBL/GenBank/DDBJ databases">
        <title>A telomere-to-telomere, gap-free genome of sweet tea (Lithocarpus litseifolius).</title>
        <authorList>
            <person name="Zhou J."/>
        </authorList>
    </citation>
    <scope>NUCLEOTIDE SEQUENCE [LARGE SCALE GENOMIC DNA]</scope>
    <source>
        <strain evidence="2">Zhou-2022a</strain>
        <tissue evidence="2">Leaf</tissue>
    </source>
</reference>
<sequence>MAILNKLPTKDRMPPWGLAVDSMCVFCRSSIEDRDHLFFQSSITKRIWDNIMGLCLVSDAKTYWKELVNWGEGISKLGYNSTKRKGIQNPAIWEINYALPPIPCLEVDFG</sequence>
<keyword evidence="3" id="KW-1185">Reference proteome</keyword>
<evidence type="ECO:0000259" key="1">
    <source>
        <dbReference type="Pfam" id="PF13966"/>
    </source>
</evidence>
<dbReference type="InterPro" id="IPR026960">
    <property type="entry name" value="RVT-Znf"/>
</dbReference>
<evidence type="ECO:0000313" key="3">
    <source>
        <dbReference type="Proteomes" id="UP001459277"/>
    </source>
</evidence>
<protein>
    <recommendedName>
        <fullName evidence="1">Reverse transcriptase zinc-binding domain-containing protein</fullName>
    </recommendedName>
</protein>
<comment type="caution">
    <text evidence="2">The sequence shown here is derived from an EMBL/GenBank/DDBJ whole genome shotgun (WGS) entry which is preliminary data.</text>
</comment>
<dbReference type="Pfam" id="PF13966">
    <property type="entry name" value="zf-RVT"/>
    <property type="match status" value="1"/>
</dbReference>
<evidence type="ECO:0000313" key="2">
    <source>
        <dbReference type="EMBL" id="KAL0007529.1"/>
    </source>
</evidence>
<accession>A0AAW2DBB3</accession>
<name>A0AAW2DBB3_9ROSI</name>
<feature type="domain" description="Reverse transcriptase zinc-binding" evidence="1">
    <location>
        <begin position="2"/>
        <end position="48"/>
    </location>
</feature>
<dbReference type="EMBL" id="JAZDWU010000003">
    <property type="protein sequence ID" value="KAL0007529.1"/>
    <property type="molecule type" value="Genomic_DNA"/>
</dbReference>
<organism evidence="2 3">
    <name type="scientific">Lithocarpus litseifolius</name>
    <dbReference type="NCBI Taxonomy" id="425828"/>
    <lineage>
        <taxon>Eukaryota</taxon>
        <taxon>Viridiplantae</taxon>
        <taxon>Streptophyta</taxon>
        <taxon>Embryophyta</taxon>
        <taxon>Tracheophyta</taxon>
        <taxon>Spermatophyta</taxon>
        <taxon>Magnoliopsida</taxon>
        <taxon>eudicotyledons</taxon>
        <taxon>Gunneridae</taxon>
        <taxon>Pentapetalae</taxon>
        <taxon>rosids</taxon>
        <taxon>fabids</taxon>
        <taxon>Fagales</taxon>
        <taxon>Fagaceae</taxon>
        <taxon>Lithocarpus</taxon>
    </lineage>
</organism>